<evidence type="ECO:0000256" key="3">
    <source>
        <dbReference type="PROSITE-ProRule" id="PRU00339"/>
    </source>
</evidence>
<accession>A0A819E8D8</accession>
<dbReference type="PANTHER" id="PTHR45641">
    <property type="entry name" value="TETRATRICOPEPTIDE REPEAT PROTEIN (AFU_ORTHOLOGUE AFUA_6G03870)"/>
    <property type="match status" value="1"/>
</dbReference>
<dbReference type="Proteomes" id="UP000663881">
    <property type="component" value="Unassembled WGS sequence"/>
</dbReference>
<dbReference type="Pfam" id="PF13424">
    <property type="entry name" value="TPR_12"/>
    <property type="match status" value="1"/>
</dbReference>
<proteinExistence type="predicted"/>
<evidence type="ECO:0000313" key="5">
    <source>
        <dbReference type="Proteomes" id="UP000663881"/>
    </source>
</evidence>
<organism evidence="4 5">
    <name type="scientific">Adineta steineri</name>
    <dbReference type="NCBI Taxonomy" id="433720"/>
    <lineage>
        <taxon>Eukaryota</taxon>
        <taxon>Metazoa</taxon>
        <taxon>Spiralia</taxon>
        <taxon>Gnathifera</taxon>
        <taxon>Rotifera</taxon>
        <taxon>Eurotatoria</taxon>
        <taxon>Bdelloidea</taxon>
        <taxon>Adinetida</taxon>
        <taxon>Adinetidae</taxon>
        <taxon>Adineta</taxon>
    </lineage>
</organism>
<dbReference type="EMBL" id="CAJOAY010001463">
    <property type="protein sequence ID" value="CAF3846401.1"/>
    <property type="molecule type" value="Genomic_DNA"/>
</dbReference>
<dbReference type="AlphaFoldDB" id="A0A819E8D8"/>
<name>A0A819E8D8_9BILA</name>
<evidence type="ECO:0000313" key="4">
    <source>
        <dbReference type="EMBL" id="CAF3846401.1"/>
    </source>
</evidence>
<dbReference type="PROSITE" id="PS50293">
    <property type="entry name" value="TPR_REGION"/>
    <property type="match status" value="1"/>
</dbReference>
<feature type="repeat" description="TPR" evidence="3">
    <location>
        <begin position="30"/>
        <end position="63"/>
    </location>
</feature>
<dbReference type="SUPFAM" id="SSF48452">
    <property type="entry name" value="TPR-like"/>
    <property type="match status" value="1"/>
</dbReference>
<keyword evidence="2 3" id="KW-0802">TPR repeat</keyword>
<gene>
    <name evidence="4" type="ORF">OKA104_LOCUS21226</name>
</gene>
<dbReference type="SMART" id="SM00028">
    <property type="entry name" value="TPR"/>
    <property type="match status" value="1"/>
</dbReference>
<evidence type="ECO:0000256" key="1">
    <source>
        <dbReference type="ARBA" id="ARBA00022737"/>
    </source>
</evidence>
<keyword evidence="1" id="KW-0677">Repeat</keyword>
<dbReference type="PANTHER" id="PTHR45641:SF19">
    <property type="entry name" value="NEPHROCYSTIN-3"/>
    <property type="match status" value="1"/>
</dbReference>
<dbReference type="Gene3D" id="1.25.40.10">
    <property type="entry name" value="Tetratricopeptide repeat domain"/>
    <property type="match status" value="1"/>
</dbReference>
<protein>
    <submittedName>
        <fullName evidence="4">Uncharacterized protein</fullName>
    </submittedName>
</protein>
<dbReference type="PROSITE" id="PS50005">
    <property type="entry name" value="TPR"/>
    <property type="match status" value="1"/>
</dbReference>
<comment type="caution">
    <text evidence="4">The sequence shown here is derived from an EMBL/GenBank/DDBJ whole genome shotgun (WGS) entry which is preliminary data.</text>
</comment>
<evidence type="ECO:0000256" key="2">
    <source>
        <dbReference type="ARBA" id="ARBA00022803"/>
    </source>
</evidence>
<sequence>MGEYQKALSYCTTAHEIFQTNLSSNHPLLATSYSNIGTVYQNLKNYPEAISSYKRALEIGQSALPPTHPDLAVYRHNLESISKKESK</sequence>
<dbReference type="InterPro" id="IPR019734">
    <property type="entry name" value="TPR_rpt"/>
</dbReference>
<reference evidence="4" key="1">
    <citation type="submission" date="2021-02" db="EMBL/GenBank/DDBJ databases">
        <authorList>
            <person name="Nowell W R."/>
        </authorList>
    </citation>
    <scope>NUCLEOTIDE SEQUENCE</scope>
</reference>
<dbReference type="InterPro" id="IPR011990">
    <property type="entry name" value="TPR-like_helical_dom_sf"/>
</dbReference>